<evidence type="ECO:0000313" key="2">
    <source>
        <dbReference type="EMBL" id="MFC6238341.1"/>
    </source>
</evidence>
<name>A0ABW1T0V5_9ACTN</name>
<evidence type="ECO:0000313" key="3">
    <source>
        <dbReference type="Proteomes" id="UP001596138"/>
    </source>
</evidence>
<evidence type="ECO:0000256" key="1">
    <source>
        <dbReference type="SAM" id="MobiDB-lite"/>
    </source>
</evidence>
<comment type="caution">
    <text evidence="2">The sequence shown here is derived from an EMBL/GenBank/DDBJ whole genome shotgun (WGS) entry which is preliminary data.</text>
</comment>
<dbReference type="Proteomes" id="UP001596138">
    <property type="component" value="Unassembled WGS sequence"/>
</dbReference>
<feature type="region of interest" description="Disordered" evidence="1">
    <location>
        <begin position="64"/>
        <end position="101"/>
    </location>
</feature>
<feature type="compositionally biased region" description="Low complexity" evidence="1">
    <location>
        <begin position="82"/>
        <end position="101"/>
    </location>
</feature>
<reference evidence="3" key="1">
    <citation type="journal article" date="2019" name="Int. J. Syst. Evol. Microbiol.">
        <title>The Global Catalogue of Microorganisms (GCM) 10K type strain sequencing project: providing services to taxonomists for standard genome sequencing and annotation.</title>
        <authorList>
            <consortium name="The Broad Institute Genomics Platform"/>
            <consortium name="The Broad Institute Genome Sequencing Center for Infectious Disease"/>
            <person name="Wu L."/>
            <person name="Ma J."/>
        </authorList>
    </citation>
    <scope>NUCLEOTIDE SEQUENCE [LARGE SCALE GENOMIC DNA]</scope>
    <source>
        <strain evidence="3">CGMCC 4.7317</strain>
    </source>
</reference>
<sequence>MKRLFWLGVGAAAGYYAARRGEEAVERARERGVVGNVTLAATTASKVAATASRTAVTLGEKARALAADPAGSETATVTPIRPAAGTSPSSPASSPSREVRP</sequence>
<organism evidence="2 3">
    <name type="scientific">Longivirga aurantiaca</name>
    <dbReference type="NCBI Taxonomy" id="1837743"/>
    <lineage>
        <taxon>Bacteria</taxon>
        <taxon>Bacillati</taxon>
        <taxon>Actinomycetota</taxon>
        <taxon>Actinomycetes</taxon>
        <taxon>Sporichthyales</taxon>
        <taxon>Sporichthyaceae</taxon>
        <taxon>Longivirga</taxon>
    </lineage>
</organism>
<dbReference type="RefSeq" id="WP_386766472.1">
    <property type="nucleotide sequence ID" value="NZ_JBHSTI010000008.1"/>
</dbReference>
<accession>A0ABW1T0V5</accession>
<protein>
    <submittedName>
        <fullName evidence="2">Uncharacterized protein</fullName>
    </submittedName>
</protein>
<keyword evidence="3" id="KW-1185">Reference proteome</keyword>
<dbReference type="EMBL" id="JBHSTI010000008">
    <property type="protein sequence ID" value="MFC6238341.1"/>
    <property type="molecule type" value="Genomic_DNA"/>
</dbReference>
<gene>
    <name evidence="2" type="ORF">ACFQGU_10670</name>
</gene>
<proteinExistence type="predicted"/>